<keyword evidence="3" id="KW-1185">Reference proteome</keyword>
<keyword evidence="1" id="KW-0812">Transmembrane</keyword>
<accession>A0A9J5YPS5</accession>
<dbReference type="AlphaFoldDB" id="A0A9J5YPS5"/>
<gene>
    <name evidence="2" type="ORF">H5410_033828</name>
</gene>
<name>A0A9J5YPS5_SOLCO</name>
<protein>
    <submittedName>
        <fullName evidence="2">Uncharacterized protein</fullName>
    </submittedName>
</protein>
<evidence type="ECO:0000313" key="2">
    <source>
        <dbReference type="EMBL" id="KAG5602458.1"/>
    </source>
</evidence>
<sequence length="85" mass="9856">MLQFATIIVQWHMLLIVLLSGSRMLLFSFAVKIDRCNTLMELFLFLYSSKATQKIINRLSSDVQVKPSNDYREPISCPLFSLIKE</sequence>
<evidence type="ECO:0000256" key="1">
    <source>
        <dbReference type="SAM" id="Phobius"/>
    </source>
</evidence>
<organism evidence="2 3">
    <name type="scientific">Solanum commersonii</name>
    <name type="common">Commerson's wild potato</name>
    <name type="synonym">Commerson's nightshade</name>
    <dbReference type="NCBI Taxonomy" id="4109"/>
    <lineage>
        <taxon>Eukaryota</taxon>
        <taxon>Viridiplantae</taxon>
        <taxon>Streptophyta</taxon>
        <taxon>Embryophyta</taxon>
        <taxon>Tracheophyta</taxon>
        <taxon>Spermatophyta</taxon>
        <taxon>Magnoliopsida</taxon>
        <taxon>eudicotyledons</taxon>
        <taxon>Gunneridae</taxon>
        <taxon>Pentapetalae</taxon>
        <taxon>asterids</taxon>
        <taxon>lamiids</taxon>
        <taxon>Solanales</taxon>
        <taxon>Solanaceae</taxon>
        <taxon>Solanoideae</taxon>
        <taxon>Solaneae</taxon>
        <taxon>Solanum</taxon>
    </lineage>
</organism>
<dbReference type="EMBL" id="JACXVP010000006">
    <property type="protein sequence ID" value="KAG5602458.1"/>
    <property type="molecule type" value="Genomic_DNA"/>
</dbReference>
<reference evidence="2 3" key="1">
    <citation type="submission" date="2020-09" db="EMBL/GenBank/DDBJ databases">
        <title>De no assembly of potato wild relative species, Solanum commersonii.</title>
        <authorList>
            <person name="Cho K."/>
        </authorList>
    </citation>
    <scope>NUCLEOTIDE SEQUENCE [LARGE SCALE GENOMIC DNA]</scope>
    <source>
        <strain evidence="2">LZ3.2</strain>
        <tissue evidence="2">Leaf</tissue>
    </source>
</reference>
<dbReference type="Proteomes" id="UP000824120">
    <property type="component" value="Chromosome 6"/>
</dbReference>
<feature type="non-terminal residue" evidence="2">
    <location>
        <position position="1"/>
    </location>
</feature>
<feature type="transmembrane region" description="Helical" evidence="1">
    <location>
        <begin position="12"/>
        <end position="31"/>
    </location>
</feature>
<keyword evidence="1" id="KW-0472">Membrane</keyword>
<proteinExistence type="predicted"/>
<evidence type="ECO:0000313" key="3">
    <source>
        <dbReference type="Proteomes" id="UP000824120"/>
    </source>
</evidence>
<comment type="caution">
    <text evidence="2">The sequence shown here is derived from an EMBL/GenBank/DDBJ whole genome shotgun (WGS) entry which is preliminary data.</text>
</comment>
<keyword evidence="1" id="KW-1133">Transmembrane helix</keyword>